<feature type="domain" description="YrdC-like" evidence="11">
    <location>
        <begin position="685"/>
        <end position="870"/>
    </location>
</feature>
<keyword evidence="3 12" id="KW-0436">Ligase</keyword>
<evidence type="ECO:0000256" key="8">
    <source>
        <dbReference type="PROSITE-ProRule" id="PRU00520"/>
    </source>
</evidence>
<dbReference type="NCBIfam" id="TIGR00143">
    <property type="entry name" value="hypF"/>
    <property type="match status" value="1"/>
</dbReference>
<dbReference type="InterPro" id="IPR011125">
    <property type="entry name" value="Znf_HypF"/>
</dbReference>
<organism evidence="12 13">
    <name type="scientific">Limnothrix redekei LRLZ20PSL1</name>
    <dbReference type="NCBI Taxonomy" id="3112953"/>
    <lineage>
        <taxon>Bacteria</taxon>
        <taxon>Bacillati</taxon>
        <taxon>Cyanobacteriota</taxon>
        <taxon>Cyanophyceae</taxon>
        <taxon>Pseudanabaenales</taxon>
        <taxon>Pseudanabaenaceae</taxon>
        <taxon>Limnothrix</taxon>
    </lineage>
</organism>
<evidence type="ECO:0000256" key="5">
    <source>
        <dbReference type="ARBA" id="ARBA00022771"/>
    </source>
</evidence>
<dbReference type="Pfam" id="PF17788">
    <property type="entry name" value="HypF_C"/>
    <property type="match status" value="1"/>
</dbReference>
<dbReference type="Pfam" id="PF07503">
    <property type="entry name" value="zf-HYPF"/>
    <property type="match status" value="2"/>
</dbReference>
<feature type="domain" description="Acylphosphatase-like" evidence="10">
    <location>
        <begin position="25"/>
        <end position="120"/>
    </location>
</feature>
<dbReference type="InterPro" id="IPR051060">
    <property type="entry name" value="Carbamoyltrans_HypF-like"/>
</dbReference>
<comment type="catalytic activity">
    <reaction evidence="8">
        <text>an acyl phosphate + H2O = a carboxylate + phosphate + H(+)</text>
        <dbReference type="Rhea" id="RHEA:14965"/>
        <dbReference type="ChEBI" id="CHEBI:15377"/>
        <dbReference type="ChEBI" id="CHEBI:15378"/>
        <dbReference type="ChEBI" id="CHEBI:29067"/>
        <dbReference type="ChEBI" id="CHEBI:43474"/>
        <dbReference type="ChEBI" id="CHEBI:59918"/>
        <dbReference type="EC" id="3.6.1.7"/>
    </reaction>
</comment>
<dbReference type="Pfam" id="PF01300">
    <property type="entry name" value="Sua5_yciO_yrdC"/>
    <property type="match status" value="1"/>
</dbReference>
<dbReference type="InterPro" id="IPR017968">
    <property type="entry name" value="Acylphosphatase_CS"/>
</dbReference>
<evidence type="ECO:0000256" key="1">
    <source>
        <dbReference type="ARBA" id="ARBA00004711"/>
    </source>
</evidence>
<dbReference type="Gene3D" id="3.30.110.120">
    <property type="match status" value="1"/>
</dbReference>
<keyword evidence="8" id="KW-0378">Hydrolase</keyword>
<dbReference type="Gene3D" id="3.30.420.40">
    <property type="match status" value="1"/>
</dbReference>
<dbReference type="InterPro" id="IPR041440">
    <property type="entry name" value="HypF_C"/>
</dbReference>
<dbReference type="Pfam" id="PF00708">
    <property type="entry name" value="Acylphosphatase"/>
    <property type="match status" value="1"/>
</dbReference>
<feature type="compositionally biased region" description="Basic and acidic residues" evidence="9">
    <location>
        <begin position="435"/>
        <end position="464"/>
    </location>
</feature>
<feature type="compositionally biased region" description="Basic and acidic residues" evidence="9">
    <location>
        <begin position="400"/>
        <end position="428"/>
    </location>
</feature>
<proteinExistence type="inferred from homology"/>
<dbReference type="Pfam" id="PF22521">
    <property type="entry name" value="HypF_C_2"/>
    <property type="match status" value="1"/>
</dbReference>
<keyword evidence="6" id="KW-0862">Zinc</keyword>
<evidence type="ECO:0000256" key="4">
    <source>
        <dbReference type="ARBA" id="ARBA00022723"/>
    </source>
</evidence>
<dbReference type="EC" id="3.6.1.7" evidence="8"/>
<feature type="compositionally biased region" description="Polar residues" evidence="9">
    <location>
        <begin position="188"/>
        <end position="197"/>
    </location>
</feature>
<reference evidence="13" key="1">
    <citation type="journal article" date="2024" name="Algal Res.">
        <title>Biochemical, toxicological and genomic investigation of a high-biomass producing Limnothrix strain isolated from Italian shallow drinking water reservoir.</title>
        <authorList>
            <person name="Simonazzi M."/>
            <person name="Shishido T.K."/>
            <person name="Delbaje E."/>
            <person name="Wahlsten M."/>
            <person name="Fewer D.P."/>
            <person name="Sivonen K."/>
            <person name="Pezzolesi L."/>
            <person name="Pistocchi R."/>
        </authorList>
    </citation>
    <scope>NUCLEOTIDE SEQUENCE [LARGE SCALE GENOMIC DNA]</scope>
    <source>
        <strain evidence="13">LRLZ20PSL1</strain>
    </source>
</reference>
<dbReference type="PROSITE" id="PS51160">
    <property type="entry name" value="ACYLPHOSPHATASE_3"/>
    <property type="match status" value="1"/>
</dbReference>
<sequence>MFDAAPLGEYAMASTQDEQSLTMRAEEIRVVGVVQGVGFRPTVYRLAIECGLMGSVANDGVGVVIRIAGYPDQIDVFLQRLYQEKPPLSRIDTLIRTPIALSELMESGLPSSSGNLSAVSPSESGALGTLAAPEKLPEKLPTESAAESATELLTNLPTGPSRFTATFESGSDDLTWDEHSIALGQQTAMQLQRNRQAAQADGHPNSHQGPSIGDKPQGPRCPLHLRPKHRPTYAHGLEEESVVARETAQPVPWRAVAVADDGMIEQQAGETYGEVMAMDRREGSSAGQGEAKSHGRSRWLDRGPEGERPSPIDPEHGAESESAGRLDQVDPVRTELNGHSGADQTDLGDRDDPRSAVDGNGAAAPASDSLSRSRLDQLFDSSPTAAPSEPSGDWGPRSGIRPDVRPGISDRRSGDRAEPNDQDWRDRPPSLGFDQDLHQDSTQDLDHGLLDHDRGDHNRGDHGLNQDFAQDLHQPLDPELSNSLAEELAELLEPAIDRLRPLESVEPPTTPLGPIVPVVVDDADLGPALYTPLQPPTPIVSRSAPLPVSHRSRALDLSSAELLGRSPLSFRILESQSGPVRTQIAPDTATCAACLRDLHDPHSRYYHYPFVNCTHCGPRLTVIRSLPYDRVRTSMVGFQLCPDCQRDYDSPSDRRFHAQPTACPECGPRIWFERPNQQRPIVKDEQAIAQAAEAIRQGAIVAIKGLGGIHLACDATQEAVVQRLRARKHRPHKPLAVMARNLESVRQFCVVSDHERSLLLGGAAPIVLLTIRDPHYLAPSVAPDMTEAGVMLPYSPLHHLLMSAVDRPIVLTSGNRAGNPQCIDNHEAHLQLQSIADAFLLHNRSILNRVDDSVVRVLPTSVQVIRRSRGYAPSSINLPPGLTNSPPILALGSDLKNTICLSRDGQAILSPHIGDLDSPACLQAYSTAITDLRNLFDHRPSAIAVDLHPDSQAVKVGESLAKALEVPLLRIQHHHAHIAACLADNQWGFDRPPVLGIALDGFGWGSDGTVWGGELLWTTYEQYHRVGALWPARLLGGNRAAQEPWRNLYAQFHAMGLLDRVDSEEWFAQKPLNLLTGMAQTGFNSPWSSSCGRLFDAVAAFLGCAPDCLSYEGQAAITLENLARQAWDQDQQAYPIELRSESLLWLHPQPLWEALILDRALGLPEAVMALRFHRGLAQALVQAAQTLKQQGLHFGAIACGGGVFQNRLLLQCLEAALIASNLHDPLLLPQQVPVNDGGLALGQTAIAAAWLQLGHV</sequence>
<evidence type="ECO:0000313" key="13">
    <source>
        <dbReference type="Proteomes" id="UP001604335"/>
    </source>
</evidence>
<dbReference type="InterPro" id="IPR055128">
    <property type="entry name" value="HypF_C_2"/>
</dbReference>
<evidence type="ECO:0000313" key="12">
    <source>
        <dbReference type="EMBL" id="MFG3816711.1"/>
    </source>
</evidence>
<dbReference type="EMBL" id="JAZAQF010000021">
    <property type="protein sequence ID" value="MFG3816711.1"/>
    <property type="molecule type" value="Genomic_DNA"/>
</dbReference>
<dbReference type="PROSITE" id="PS00150">
    <property type="entry name" value="ACYLPHOSPHATASE_1"/>
    <property type="match status" value="1"/>
</dbReference>
<dbReference type="InterPro" id="IPR036046">
    <property type="entry name" value="Acylphosphatase-like_dom_sf"/>
</dbReference>
<keyword evidence="13" id="KW-1185">Reference proteome</keyword>
<dbReference type="InterPro" id="IPR017945">
    <property type="entry name" value="DHBP_synth_RibB-like_a/b_dom"/>
</dbReference>
<feature type="active site" evidence="8">
    <location>
        <position position="58"/>
    </location>
</feature>
<comment type="catalytic activity">
    <reaction evidence="7">
        <text>C-terminal L-cysteinyl-[HypE protein] + carbamoyl phosphate + ATP + H2O = C-terminal S-carboxamide-L-cysteinyl-[HypE protein] + AMP + phosphate + diphosphate + H(+)</text>
        <dbReference type="Rhea" id="RHEA:55636"/>
        <dbReference type="Rhea" id="RHEA-COMP:14247"/>
        <dbReference type="Rhea" id="RHEA-COMP:14392"/>
        <dbReference type="ChEBI" id="CHEBI:15377"/>
        <dbReference type="ChEBI" id="CHEBI:15378"/>
        <dbReference type="ChEBI" id="CHEBI:30616"/>
        <dbReference type="ChEBI" id="CHEBI:33019"/>
        <dbReference type="ChEBI" id="CHEBI:43474"/>
        <dbReference type="ChEBI" id="CHEBI:58228"/>
        <dbReference type="ChEBI" id="CHEBI:76913"/>
        <dbReference type="ChEBI" id="CHEBI:139126"/>
        <dbReference type="ChEBI" id="CHEBI:456215"/>
    </reaction>
</comment>
<protein>
    <recommendedName>
        <fullName evidence="8">acylphosphatase</fullName>
        <ecNumber evidence="8">3.6.1.7</ecNumber>
    </recommendedName>
</protein>
<evidence type="ECO:0000256" key="6">
    <source>
        <dbReference type="ARBA" id="ARBA00022833"/>
    </source>
</evidence>
<dbReference type="PANTHER" id="PTHR42959:SF1">
    <property type="entry name" value="CARBAMOYLTRANSFERASE HYPF"/>
    <property type="match status" value="1"/>
</dbReference>
<dbReference type="SUPFAM" id="SSF54975">
    <property type="entry name" value="Acylphosphatase/BLUF domain-like"/>
    <property type="match status" value="1"/>
</dbReference>
<evidence type="ECO:0000256" key="9">
    <source>
        <dbReference type="SAM" id="MobiDB-lite"/>
    </source>
</evidence>
<comment type="pathway">
    <text evidence="1">Protein modification; [NiFe] hydrogenase maturation.</text>
</comment>
<dbReference type="InterPro" id="IPR006070">
    <property type="entry name" value="Sua5-like_dom"/>
</dbReference>
<dbReference type="GO" id="GO:0016874">
    <property type="term" value="F:ligase activity"/>
    <property type="evidence" value="ECO:0007669"/>
    <property type="project" value="UniProtKB-KW"/>
</dbReference>
<dbReference type="InterPro" id="IPR001792">
    <property type="entry name" value="Acylphosphatase-like_dom"/>
</dbReference>
<gene>
    <name evidence="12" type="primary">hypF</name>
    <name evidence="12" type="ORF">VPK24_03605</name>
</gene>
<dbReference type="Gene3D" id="3.90.870.30">
    <property type="match status" value="1"/>
</dbReference>
<evidence type="ECO:0000256" key="7">
    <source>
        <dbReference type="ARBA" id="ARBA00048220"/>
    </source>
</evidence>
<accession>A0ABW7C6M9</accession>
<evidence type="ECO:0000256" key="3">
    <source>
        <dbReference type="ARBA" id="ARBA00022598"/>
    </source>
</evidence>
<dbReference type="PANTHER" id="PTHR42959">
    <property type="entry name" value="CARBAMOYLTRANSFERASE"/>
    <property type="match status" value="1"/>
</dbReference>
<dbReference type="Gene3D" id="3.30.420.360">
    <property type="match status" value="1"/>
</dbReference>
<feature type="active site" evidence="8">
    <location>
        <position position="40"/>
    </location>
</feature>
<feature type="region of interest" description="Disordered" evidence="9">
    <location>
        <begin position="188"/>
        <end position="229"/>
    </location>
</feature>
<evidence type="ECO:0000256" key="2">
    <source>
        <dbReference type="ARBA" id="ARBA00008097"/>
    </source>
</evidence>
<dbReference type="PROSITE" id="PS51163">
    <property type="entry name" value="YRDC"/>
    <property type="match status" value="1"/>
</dbReference>
<evidence type="ECO:0000259" key="10">
    <source>
        <dbReference type="PROSITE" id="PS51160"/>
    </source>
</evidence>
<dbReference type="Proteomes" id="UP001604335">
    <property type="component" value="Unassembled WGS sequence"/>
</dbReference>
<feature type="region of interest" description="Disordered" evidence="9">
    <location>
        <begin position="280"/>
        <end position="466"/>
    </location>
</feature>
<keyword evidence="5" id="KW-0863">Zinc-finger</keyword>
<dbReference type="InterPro" id="IPR004421">
    <property type="entry name" value="Carbamoyltransferase_HypF"/>
</dbReference>
<feature type="compositionally biased region" description="Basic and acidic residues" evidence="9">
    <location>
        <begin position="298"/>
        <end position="333"/>
    </location>
</feature>
<comment type="caution">
    <text evidence="12">The sequence shown here is derived from an EMBL/GenBank/DDBJ whole genome shotgun (WGS) entry which is preliminary data.</text>
</comment>
<dbReference type="Gene3D" id="3.90.870.50">
    <property type="match status" value="1"/>
</dbReference>
<comment type="similarity">
    <text evidence="2">Belongs to the carbamoyltransferase HypF family.</text>
</comment>
<evidence type="ECO:0000259" key="11">
    <source>
        <dbReference type="PROSITE" id="PS51163"/>
    </source>
</evidence>
<keyword evidence="4" id="KW-0479">Metal-binding</keyword>
<dbReference type="SUPFAM" id="SSF55821">
    <property type="entry name" value="YrdC/RibB"/>
    <property type="match status" value="1"/>
</dbReference>
<name>A0ABW7C6M9_9CYAN</name>